<accession>A0A0E9WKH6</accession>
<feature type="region of interest" description="Disordered" evidence="1">
    <location>
        <begin position="1"/>
        <end position="44"/>
    </location>
</feature>
<evidence type="ECO:0000256" key="1">
    <source>
        <dbReference type="SAM" id="MobiDB-lite"/>
    </source>
</evidence>
<reference evidence="2" key="2">
    <citation type="journal article" date="2015" name="Fish Shellfish Immunol.">
        <title>Early steps in the European eel (Anguilla anguilla)-Vibrio vulnificus interaction in the gills: Role of the RtxA13 toxin.</title>
        <authorList>
            <person name="Callol A."/>
            <person name="Pajuelo D."/>
            <person name="Ebbesson L."/>
            <person name="Teles M."/>
            <person name="MacKenzie S."/>
            <person name="Amaro C."/>
        </authorList>
    </citation>
    <scope>NUCLEOTIDE SEQUENCE</scope>
</reference>
<dbReference type="EMBL" id="GBXM01018589">
    <property type="protein sequence ID" value="JAH89988.1"/>
    <property type="molecule type" value="Transcribed_RNA"/>
</dbReference>
<organism evidence="2">
    <name type="scientific">Anguilla anguilla</name>
    <name type="common">European freshwater eel</name>
    <name type="synonym">Muraena anguilla</name>
    <dbReference type="NCBI Taxonomy" id="7936"/>
    <lineage>
        <taxon>Eukaryota</taxon>
        <taxon>Metazoa</taxon>
        <taxon>Chordata</taxon>
        <taxon>Craniata</taxon>
        <taxon>Vertebrata</taxon>
        <taxon>Euteleostomi</taxon>
        <taxon>Actinopterygii</taxon>
        <taxon>Neopterygii</taxon>
        <taxon>Teleostei</taxon>
        <taxon>Anguilliformes</taxon>
        <taxon>Anguillidae</taxon>
        <taxon>Anguilla</taxon>
    </lineage>
</organism>
<feature type="compositionally biased region" description="Polar residues" evidence="1">
    <location>
        <begin position="27"/>
        <end position="36"/>
    </location>
</feature>
<evidence type="ECO:0000313" key="2">
    <source>
        <dbReference type="EMBL" id="JAH89988.1"/>
    </source>
</evidence>
<dbReference type="AlphaFoldDB" id="A0A0E9WKH6"/>
<name>A0A0E9WKH6_ANGAN</name>
<sequence length="44" mass="4752">MSVSWSPGPQNAEPGRTSCTIPVGSHWTPTLHTETSVCLRGTER</sequence>
<reference evidence="2" key="1">
    <citation type="submission" date="2014-11" db="EMBL/GenBank/DDBJ databases">
        <authorList>
            <person name="Amaro Gonzalez C."/>
        </authorList>
    </citation>
    <scope>NUCLEOTIDE SEQUENCE</scope>
</reference>
<protein>
    <submittedName>
        <fullName evidence="2">Uncharacterized protein</fullName>
    </submittedName>
</protein>
<proteinExistence type="predicted"/>